<gene>
    <name evidence="9" type="ORF">AUJ95_09605</name>
</gene>
<dbReference type="SUPFAM" id="SSF102114">
    <property type="entry name" value="Radical SAM enzymes"/>
    <property type="match status" value="1"/>
</dbReference>
<evidence type="ECO:0000256" key="3">
    <source>
        <dbReference type="ARBA" id="ARBA00022679"/>
    </source>
</evidence>
<evidence type="ECO:0000313" key="9">
    <source>
        <dbReference type="EMBL" id="OIP36123.1"/>
    </source>
</evidence>
<proteinExistence type="predicted"/>
<feature type="domain" description="Radical SAM core" evidence="8">
    <location>
        <begin position="190"/>
        <end position="407"/>
    </location>
</feature>
<reference evidence="9 10" key="1">
    <citation type="journal article" date="2016" name="Environ. Microbiol.">
        <title>Genomic resolution of a cold subsurface aquifer community provides metabolic insights for novel microbes adapted to high CO concentrations.</title>
        <authorList>
            <person name="Probst A.J."/>
            <person name="Castelle C.J."/>
            <person name="Singh A."/>
            <person name="Brown C.T."/>
            <person name="Anantharaman K."/>
            <person name="Sharon I."/>
            <person name="Hug L.A."/>
            <person name="Burstein D."/>
            <person name="Emerson J.B."/>
            <person name="Thomas B.C."/>
            <person name="Banfield J.F."/>
        </authorList>
    </citation>
    <scope>NUCLEOTIDE SEQUENCE [LARGE SCALE GENOMIC DNA]</scope>
    <source>
        <strain evidence="9">CG2_30_40_21</strain>
    </source>
</reference>
<dbReference type="GO" id="GO:0051539">
    <property type="term" value="F:4 iron, 4 sulfur cluster binding"/>
    <property type="evidence" value="ECO:0007669"/>
    <property type="project" value="UniProtKB-KW"/>
</dbReference>
<dbReference type="SMART" id="SM00729">
    <property type="entry name" value="Elp3"/>
    <property type="match status" value="1"/>
</dbReference>
<dbReference type="STRING" id="1817895.AUJ95_09605"/>
<dbReference type="PROSITE" id="PS51918">
    <property type="entry name" value="RADICAL_SAM"/>
    <property type="match status" value="1"/>
</dbReference>
<name>A0A1J5DKW5_9BACT</name>
<evidence type="ECO:0000256" key="6">
    <source>
        <dbReference type="ARBA" id="ARBA00023004"/>
    </source>
</evidence>
<dbReference type="InterPro" id="IPR051198">
    <property type="entry name" value="BchE-like"/>
</dbReference>
<keyword evidence="2" id="KW-0489">Methyltransferase</keyword>
<organism evidence="9 10">
    <name type="scientific">Candidatus Desantisbacteria bacterium CG2_30_40_21</name>
    <dbReference type="NCBI Taxonomy" id="1817895"/>
    <lineage>
        <taxon>Bacteria</taxon>
        <taxon>Candidatus Desantisiibacteriota</taxon>
    </lineage>
</organism>
<keyword evidence="5" id="KW-0479">Metal-binding</keyword>
<dbReference type="PANTHER" id="PTHR43409">
    <property type="entry name" value="ANAEROBIC MAGNESIUM-PROTOPORPHYRIN IX MONOMETHYL ESTER CYCLASE-RELATED"/>
    <property type="match status" value="1"/>
</dbReference>
<protein>
    <recommendedName>
        <fullName evidence="8">Radical SAM core domain-containing protein</fullName>
    </recommendedName>
</protein>
<evidence type="ECO:0000256" key="5">
    <source>
        <dbReference type="ARBA" id="ARBA00022723"/>
    </source>
</evidence>
<keyword evidence="4" id="KW-0949">S-adenosyl-L-methionine</keyword>
<dbReference type="GO" id="GO:0046872">
    <property type="term" value="F:metal ion binding"/>
    <property type="evidence" value="ECO:0007669"/>
    <property type="project" value="UniProtKB-KW"/>
</dbReference>
<dbReference type="InterPro" id="IPR034466">
    <property type="entry name" value="Methyltransferase_Class_B"/>
</dbReference>
<dbReference type="SFLD" id="SFLDS00029">
    <property type="entry name" value="Radical_SAM"/>
    <property type="match status" value="1"/>
</dbReference>
<dbReference type="EMBL" id="MNYI01000247">
    <property type="protein sequence ID" value="OIP36123.1"/>
    <property type="molecule type" value="Genomic_DNA"/>
</dbReference>
<dbReference type="SFLD" id="SFLDG01123">
    <property type="entry name" value="methyltransferase_(Class_B)"/>
    <property type="match status" value="1"/>
</dbReference>
<keyword evidence="3" id="KW-0808">Transferase</keyword>
<dbReference type="AlphaFoldDB" id="A0A1J5DKW5"/>
<dbReference type="InterPro" id="IPR058240">
    <property type="entry name" value="rSAM_sf"/>
</dbReference>
<keyword evidence="7" id="KW-0411">Iron-sulfur</keyword>
<evidence type="ECO:0000256" key="1">
    <source>
        <dbReference type="ARBA" id="ARBA00001966"/>
    </source>
</evidence>
<dbReference type="InterPro" id="IPR007197">
    <property type="entry name" value="rSAM"/>
</dbReference>
<dbReference type="Pfam" id="PF04055">
    <property type="entry name" value="Radical_SAM"/>
    <property type="match status" value="1"/>
</dbReference>
<sequence>MLKEKILLLNPPGKRLYLRDYYCSKVSQANYINHPIDLLIQSGYLSMKFDVLLIDAIVSQLNKKACLNKIKQTDVSIILLLCGAASFEEDITFVEELQQMGNYRIIASGDIMRENPEEKLRTYPSLEAILLDFSTPDLLNYLSSPEVMVRNMVYRKKGVIETGEHFSLSGQYEIPIPCHELFIDSGYRYPFVRHKRFATVLTDFGCPFHCVFCIMSTLGFKYRMVENVLKELRYLKSLGIQEIFFLDQSFGAVRTRSLELCQKMIEAKLNLEWTCFSRSDILDEDMLRLMKQAGCHTIILGVESGSTEILEKYRKGYTKEQVKKAFSMCKQLGIETVGTFILGLPDETMSTANETMRFIKELNCDFASFNVAVPRRGTQLRSQALAEGLIDSSFDVMDQSGTSIAMNTKYLSKKQVLALRRQAVQNFYLRPGYLLKRLASVNSYSQLLNFISQGLSLLKRTWEKN</sequence>
<dbReference type="Proteomes" id="UP000183085">
    <property type="component" value="Unassembled WGS sequence"/>
</dbReference>
<dbReference type="Gene3D" id="3.80.30.20">
    <property type="entry name" value="tm_1862 like domain"/>
    <property type="match status" value="1"/>
</dbReference>
<dbReference type="CDD" id="cd01335">
    <property type="entry name" value="Radical_SAM"/>
    <property type="match status" value="1"/>
</dbReference>
<comment type="caution">
    <text evidence="9">The sequence shown here is derived from an EMBL/GenBank/DDBJ whole genome shotgun (WGS) entry which is preliminary data.</text>
</comment>
<dbReference type="SFLD" id="SFLDG01082">
    <property type="entry name" value="B12-binding_domain_containing"/>
    <property type="match status" value="1"/>
</dbReference>
<evidence type="ECO:0000256" key="2">
    <source>
        <dbReference type="ARBA" id="ARBA00022603"/>
    </source>
</evidence>
<dbReference type="PANTHER" id="PTHR43409:SF7">
    <property type="entry name" value="BLL1977 PROTEIN"/>
    <property type="match status" value="1"/>
</dbReference>
<accession>A0A1J5DKW5</accession>
<evidence type="ECO:0000259" key="8">
    <source>
        <dbReference type="PROSITE" id="PS51918"/>
    </source>
</evidence>
<evidence type="ECO:0000256" key="4">
    <source>
        <dbReference type="ARBA" id="ARBA00022691"/>
    </source>
</evidence>
<evidence type="ECO:0000313" key="10">
    <source>
        <dbReference type="Proteomes" id="UP000183085"/>
    </source>
</evidence>
<dbReference type="GO" id="GO:0003824">
    <property type="term" value="F:catalytic activity"/>
    <property type="evidence" value="ECO:0007669"/>
    <property type="project" value="InterPro"/>
</dbReference>
<dbReference type="InterPro" id="IPR006638">
    <property type="entry name" value="Elp3/MiaA/NifB-like_rSAM"/>
</dbReference>
<dbReference type="InterPro" id="IPR023404">
    <property type="entry name" value="rSAM_horseshoe"/>
</dbReference>
<comment type="cofactor">
    <cofactor evidence="1">
        <name>[4Fe-4S] cluster</name>
        <dbReference type="ChEBI" id="CHEBI:49883"/>
    </cofactor>
</comment>
<keyword evidence="6" id="KW-0408">Iron</keyword>
<evidence type="ECO:0000256" key="7">
    <source>
        <dbReference type="ARBA" id="ARBA00023014"/>
    </source>
</evidence>